<dbReference type="PANTHER" id="PTHR11439:SF483">
    <property type="entry name" value="PEPTIDE SYNTHASE GLIP-LIKE, PUTATIVE (AFU_ORTHOLOGUE AFUA_3G12920)-RELATED"/>
    <property type="match status" value="1"/>
</dbReference>
<protein>
    <submittedName>
        <fullName evidence="4">Related to TY4B TY4B protein</fullName>
    </submittedName>
</protein>
<evidence type="ECO:0000313" key="4">
    <source>
        <dbReference type="EMBL" id="CZS92418.1"/>
    </source>
</evidence>
<dbReference type="InterPro" id="IPR036397">
    <property type="entry name" value="RNaseH_sf"/>
</dbReference>
<dbReference type="SUPFAM" id="SSF56672">
    <property type="entry name" value="DNA/RNA polymerases"/>
    <property type="match status" value="1"/>
</dbReference>
<organism evidence="4 5">
    <name type="scientific">Rhynchosporium agropyri</name>
    <dbReference type="NCBI Taxonomy" id="914238"/>
    <lineage>
        <taxon>Eukaryota</taxon>
        <taxon>Fungi</taxon>
        <taxon>Dikarya</taxon>
        <taxon>Ascomycota</taxon>
        <taxon>Pezizomycotina</taxon>
        <taxon>Leotiomycetes</taxon>
        <taxon>Helotiales</taxon>
        <taxon>Ploettnerulaceae</taxon>
        <taxon>Rhynchosporium</taxon>
    </lineage>
</organism>
<proteinExistence type="predicted"/>
<dbReference type="PROSITE" id="PS50994">
    <property type="entry name" value="INTEGRASE"/>
    <property type="match status" value="1"/>
</dbReference>
<dbReference type="SUPFAM" id="SSF53098">
    <property type="entry name" value="Ribonuclease H-like"/>
    <property type="match status" value="1"/>
</dbReference>
<feature type="domain" description="Integrase catalytic" evidence="3">
    <location>
        <begin position="1"/>
        <end position="140"/>
    </location>
</feature>
<dbReference type="EMBL" id="FJUX01000012">
    <property type="protein sequence ID" value="CZS92418.1"/>
    <property type="molecule type" value="Genomic_DNA"/>
</dbReference>
<dbReference type="InterPro" id="IPR013103">
    <property type="entry name" value="RVT_2"/>
</dbReference>
<feature type="compositionally biased region" description="Polar residues" evidence="2">
    <location>
        <begin position="346"/>
        <end position="368"/>
    </location>
</feature>
<evidence type="ECO:0000256" key="1">
    <source>
        <dbReference type="ARBA" id="ARBA00022884"/>
    </source>
</evidence>
<accession>A0A1E1K2U2</accession>
<dbReference type="InterPro" id="IPR057670">
    <property type="entry name" value="SH3_retrovirus"/>
</dbReference>
<dbReference type="GO" id="GO:0005634">
    <property type="term" value="C:nucleus"/>
    <property type="evidence" value="ECO:0007669"/>
    <property type="project" value="UniProtKB-ARBA"/>
</dbReference>
<dbReference type="AlphaFoldDB" id="A0A1E1K2U2"/>
<gene>
    <name evidence="4" type="ORF">RAG0_02881</name>
</gene>
<dbReference type="PANTHER" id="PTHR11439">
    <property type="entry name" value="GAG-POL-RELATED RETROTRANSPOSON"/>
    <property type="match status" value="1"/>
</dbReference>
<feature type="compositionally biased region" description="Polar residues" evidence="2">
    <location>
        <begin position="323"/>
        <end position="338"/>
    </location>
</feature>
<dbReference type="InterPro" id="IPR012337">
    <property type="entry name" value="RNaseH-like_sf"/>
</dbReference>
<keyword evidence="1" id="KW-0694">RNA-binding</keyword>
<dbReference type="InterPro" id="IPR043502">
    <property type="entry name" value="DNA/RNA_pol_sf"/>
</dbReference>
<dbReference type="Gene3D" id="3.30.420.10">
    <property type="entry name" value="Ribonuclease H-like superfamily/Ribonuclease H"/>
    <property type="match status" value="1"/>
</dbReference>
<name>A0A1E1K2U2_9HELO</name>
<dbReference type="GO" id="GO:0003723">
    <property type="term" value="F:RNA binding"/>
    <property type="evidence" value="ECO:0007669"/>
    <property type="project" value="UniProtKB-KW"/>
</dbReference>
<dbReference type="Proteomes" id="UP000178912">
    <property type="component" value="Unassembled WGS sequence"/>
</dbReference>
<evidence type="ECO:0000256" key="2">
    <source>
        <dbReference type="SAM" id="MobiDB-lite"/>
    </source>
</evidence>
<dbReference type="Pfam" id="PF07727">
    <property type="entry name" value="RVT_2"/>
    <property type="match status" value="1"/>
</dbReference>
<dbReference type="GO" id="GO:0015074">
    <property type="term" value="P:DNA integration"/>
    <property type="evidence" value="ECO:0007669"/>
    <property type="project" value="InterPro"/>
</dbReference>
<evidence type="ECO:0000259" key="3">
    <source>
        <dbReference type="PROSITE" id="PS50994"/>
    </source>
</evidence>
<reference evidence="5" key="1">
    <citation type="submission" date="2016-03" db="EMBL/GenBank/DDBJ databases">
        <authorList>
            <person name="Guldener U."/>
        </authorList>
    </citation>
    <scope>NUCLEOTIDE SEQUENCE [LARGE SCALE GENOMIC DNA]</scope>
    <source>
        <strain evidence="5">04CH-RAC-A.6.1</strain>
    </source>
</reference>
<dbReference type="OrthoDB" id="3562068at2759"/>
<dbReference type="Pfam" id="PF25597">
    <property type="entry name" value="SH3_retrovirus"/>
    <property type="match status" value="1"/>
</dbReference>
<feature type="region of interest" description="Disordered" evidence="2">
    <location>
        <begin position="291"/>
        <end position="412"/>
    </location>
</feature>
<keyword evidence="5" id="KW-1185">Reference proteome</keyword>
<dbReference type="CDD" id="cd09272">
    <property type="entry name" value="RNase_HI_RT_Ty1"/>
    <property type="match status" value="1"/>
</dbReference>
<evidence type="ECO:0000313" key="5">
    <source>
        <dbReference type="Proteomes" id="UP000178912"/>
    </source>
</evidence>
<sequence length="989" mass="111279">MIIDICSRRDWVIPLKAKSDAYQALKDWKVGVELQSGKKIRRARSDNAPELLKATNDWKTEDGVLAQSTTIASSHQNGPAERSIQTVEFDMRAMLEEAQLPLEFWDEAAEADSYMRNRTATGPVIDNQKTCPMKAFTGETPSIDHIRKWGSKCFYYVDKKTIPANERHDKLVNPGRIGVFMGYSESTTKHFKVYSPERGSTIMSSRVVIKESSKGGSVDLRLRNCVSGPQGTLNVAPDRKARGRPRLAEEMELDFDSTAIPEVQLPSFTPPTNVPRFTEEDMVDYAPETVSQAKDATEGPRNLDNCEPQAEQTDKISPGYKSTEASQQSTPDTVSPVESGNRDVQGVTSQTAENNPETEARVQSTGVQDNKEPSAGVDYSQLDQDADDKGAPRYFTRSSRKRSIAEPEEQGDTKRIRAMIAQMIARNHVPASWKDLSARDKWASDEIDIALAATEIAGIKIPKTYKEATTGPNGKQWNAAMAEEMLSLYSNETFREVIAPEGSNLVSCKWVYTVKTTVDGNIERFKARLVARGFSQVQGMDYDQTFAPTVRMDTLRMFLAVVARENLECHQYDIKNAFTESELKEKIYLKIPEGVNVRKGFVWQAMKSLYGLKQAARDWNRLMKDELVRWGFTQSAAPCMFVNKKESVKILVYVDDIVAAAKSTEKLDWFYKKLSSRFKAKNLGEISKILGARVTRDRESKSLEIDQEQYLQSVLDKFGITHETFKPRQTPANGYENLRPANDNDERINVTEYQQAIGSLMYAMIFTRPDIAFILGKLSQFMSDPAIHHGHGLKALLRYTKSTIKTKIRYGPGGEYSIAVLYSDADWASDKFDRKSVSGSVTMFYGGPISWASKKQRSVATSSCESEYMALAACAKQGQWFAQVFRELGYPQYIGKDSSLVQMLGDNQGAIALTKNAHLNERSKHIDIAYHFVRDLSERGRLKVDYIPTGDMIADGMTKPLDSLAFEKFKDQMGLTRDRYNRKVAQEDR</sequence>
<dbReference type="InterPro" id="IPR001584">
    <property type="entry name" value="Integrase_cat-core"/>
</dbReference>